<reference evidence="3" key="1">
    <citation type="submission" date="2025-08" db="UniProtKB">
        <authorList>
            <consortium name="RefSeq"/>
        </authorList>
    </citation>
    <scope>IDENTIFICATION</scope>
</reference>
<accession>A0ABM4TXD2</accession>
<sequence>MGTPTPTWNFLENTKNPVETLRATTSTNRRHYKIVRHETKTTERPRETVGTGRPTETPEEKANKLIEIFKIVRRNQEKASQDQARHYNLRRRQWTPKYKDISKDAQRIPRKESKDTSKDSQKIRRKDSKDVSKDAQSRLRKESKNTSKDSQRALRKKSKETFKDARRILRKEILRTHSKDTSKDAKGILFVPKGTQHDHTQQIKQ</sequence>
<evidence type="ECO:0000256" key="1">
    <source>
        <dbReference type="SAM" id="MobiDB-lite"/>
    </source>
</evidence>
<feature type="compositionally biased region" description="Basic and acidic residues" evidence="1">
    <location>
        <begin position="38"/>
        <end position="47"/>
    </location>
</feature>
<feature type="compositionally biased region" description="Basic and acidic residues" evidence="1">
    <location>
        <begin position="195"/>
        <end position="205"/>
    </location>
</feature>
<organism evidence="2 3">
    <name type="scientific">Drosophila suzukii</name>
    <name type="common">Spotted-wing drosophila fruit fly</name>
    <dbReference type="NCBI Taxonomy" id="28584"/>
    <lineage>
        <taxon>Eukaryota</taxon>
        <taxon>Metazoa</taxon>
        <taxon>Ecdysozoa</taxon>
        <taxon>Arthropoda</taxon>
        <taxon>Hexapoda</taxon>
        <taxon>Insecta</taxon>
        <taxon>Pterygota</taxon>
        <taxon>Neoptera</taxon>
        <taxon>Endopterygota</taxon>
        <taxon>Diptera</taxon>
        <taxon>Brachycera</taxon>
        <taxon>Muscomorpha</taxon>
        <taxon>Ephydroidea</taxon>
        <taxon>Drosophilidae</taxon>
        <taxon>Drosophila</taxon>
        <taxon>Sophophora</taxon>
    </lineage>
</organism>
<dbReference type="GeneID" id="139354302"/>
<feature type="compositionally biased region" description="Basic and acidic residues" evidence="1">
    <location>
        <begin position="76"/>
        <end position="85"/>
    </location>
</feature>
<feature type="compositionally biased region" description="Basic and acidic residues" evidence="1">
    <location>
        <begin position="159"/>
        <end position="186"/>
    </location>
</feature>
<feature type="region of interest" description="Disordered" evidence="1">
    <location>
        <begin position="38"/>
        <end position="61"/>
    </location>
</feature>
<feature type="region of interest" description="Disordered" evidence="1">
    <location>
        <begin position="76"/>
        <end position="205"/>
    </location>
</feature>
<protein>
    <submittedName>
        <fullName evidence="3">Cylicin-2-like</fullName>
    </submittedName>
</protein>
<proteinExistence type="predicted"/>
<feature type="compositionally biased region" description="Basic and acidic residues" evidence="1">
    <location>
        <begin position="97"/>
        <end position="152"/>
    </location>
</feature>
<gene>
    <name evidence="3" type="primary">LOC139354302</name>
</gene>
<evidence type="ECO:0000313" key="2">
    <source>
        <dbReference type="Proteomes" id="UP001652628"/>
    </source>
</evidence>
<dbReference type="Proteomes" id="UP001652628">
    <property type="component" value="Chromosome 2"/>
</dbReference>
<evidence type="ECO:0000313" key="3">
    <source>
        <dbReference type="RefSeq" id="XP_070854624.1"/>
    </source>
</evidence>
<keyword evidence="2" id="KW-1185">Reference proteome</keyword>
<name>A0ABM4TXD2_DROSZ</name>
<dbReference type="RefSeq" id="XP_070854624.1">
    <property type="nucleotide sequence ID" value="XM_070998523.1"/>
</dbReference>